<sequence length="327" mass="34202">MQRRPLLFAAVAASVGLPVTRLHAQPRPWPSRPVTITVMFPAGGVADIIARSAGADLAEAFGQPFIIENRPGANGQIAAEHVARSAADGHSLLLGSDALTSLNPLIYARLRYDPVKDFAPVTQLVRGIKALLVNSSVPASDVAQLIAYAKSNPGKLNYASFGIGSNPHLDGEMFKALTNTSLTHVPYKGVAEAVPALVAGDVHVLFSALGQAAPHIRAGRLKALAVFSAQRQSTMPALKTAAEQGLSGIAGGAWFGLLAPAAVPREVIDRLASACAGAIGKEAFRSRVIEGLGMEPMGTDPEQFARNLEAERRLYAAMVKAAGIEPQ</sequence>
<gene>
    <name evidence="3" type="ORF">JI739_14030</name>
</gene>
<comment type="caution">
    <text evidence="3">The sequence shown here is derived from an EMBL/GenBank/DDBJ whole genome shotgun (WGS) entry which is preliminary data.</text>
</comment>
<organism evidence="3 4">
    <name type="scientific">Ramlibacter aurantiacus</name>
    <dbReference type="NCBI Taxonomy" id="2801330"/>
    <lineage>
        <taxon>Bacteria</taxon>
        <taxon>Pseudomonadati</taxon>
        <taxon>Pseudomonadota</taxon>
        <taxon>Betaproteobacteria</taxon>
        <taxon>Burkholderiales</taxon>
        <taxon>Comamonadaceae</taxon>
        <taxon>Ramlibacter</taxon>
    </lineage>
</organism>
<keyword evidence="2" id="KW-0732">Signal</keyword>
<dbReference type="RefSeq" id="WP_201684553.1">
    <property type="nucleotide sequence ID" value="NZ_JAEQNA010000005.1"/>
</dbReference>
<reference evidence="3" key="1">
    <citation type="submission" date="2021-01" db="EMBL/GenBank/DDBJ databases">
        <title>Ramlibacter sp. strain AW1 16S ribosomal RNA gene Genome sequencing and assembly.</title>
        <authorList>
            <person name="Kang M."/>
        </authorList>
    </citation>
    <scope>NUCLEOTIDE SEQUENCE</scope>
    <source>
        <strain evidence="3">AW1</strain>
    </source>
</reference>
<dbReference type="PANTHER" id="PTHR42928:SF5">
    <property type="entry name" value="BLR1237 PROTEIN"/>
    <property type="match status" value="1"/>
</dbReference>
<protein>
    <submittedName>
        <fullName evidence="3">Tripartite tricarboxylate transporter substrate binding protein</fullName>
    </submittedName>
</protein>
<dbReference type="InterPro" id="IPR042100">
    <property type="entry name" value="Bug_dom1"/>
</dbReference>
<evidence type="ECO:0000313" key="3">
    <source>
        <dbReference type="EMBL" id="MBL0421472.1"/>
    </source>
</evidence>
<dbReference type="AlphaFoldDB" id="A0A936ZKH2"/>
<accession>A0A936ZKH2</accession>
<keyword evidence="4" id="KW-1185">Reference proteome</keyword>
<dbReference type="PIRSF" id="PIRSF017082">
    <property type="entry name" value="YflP"/>
    <property type="match status" value="1"/>
</dbReference>
<dbReference type="Pfam" id="PF03401">
    <property type="entry name" value="TctC"/>
    <property type="match status" value="1"/>
</dbReference>
<dbReference type="SUPFAM" id="SSF53850">
    <property type="entry name" value="Periplasmic binding protein-like II"/>
    <property type="match status" value="1"/>
</dbReference>
<feature type="chain" id="PRO_5037003759" evidence="2">
    <location>
        <begin position="25"/>
        <end position="327"/>
    </location>
</feature>
<dbReference type="InterPro" id="IPR005064">
    <property type="entry name" value="BUG"/>
</dbReference>
<comment type="similarity">
    <text evidence="1">Belongs to the UPF0065 (bug) family.</text>
</comment>
<name>A0A936ZKH2_9BURK</name>
<feature type="signal peptide" evidence="2">
    <location>
        <begin position="1"/>
        <end position="24"/>
    </location>
</feature>
<dbReference type="CDD" id="cd13578">
    <property type="entry name" value="PBP2_Bug27"/>
    <property type="match status" value="1"/>
</dbReference>
<proteinExistence type="inferred from homology"/>
<evidence type="ECO:0000256" key="2">
    <source>
        <dbReference type="SAM" id="SignalP"/>
    </source>
</evidence>
<dbReference type="Proteomes" id="UP000613011">
    <property type="component" value="Unassembled WGS sequence"/>
</dbReference>
<evidence type="ECO:0000313" key="4">
    <source>
        <dbReference type="Proteomes" id="UP000613011"/>
    </source>
</evidence>
<evidence type="ECO:0000256" key="1">
    <source>
        <dbReference type="ARBA" id="ARBA00006987"/>
    </source>
</evidence>
<dbReference type="Gene3D" id="3.40.190.10">
    <property type="entry name" value="Periplasmic binding protein-like II"/>
    <property type="match status" value="1"/>
</dbReference>
<dbReference type="PANTHER" id="PTHR42928">
    <property type="entry name" value="TRICARBOXYLATE-BINDING PROTEIN"/>
    <property type="match status" value="1"/>
</dbReference>
<dbReference type="EMBL" id="JAEQNA010000005">
    <property type="protein sequence ID" value="MBL0421472.1"/>
    <property type="molecule type" value="Genomic_DNA"/>
</dbReference>
<dbReference type="Gene3D" id="3.40.190.150">
    <property type="entry name" value="Bordetella uptake gene, domain 1"/>
    <property type="match status" value="1"/>
</dbReference>